<dbReference type="Proteomes" id="UP000242180">
    <property type="component" value="Unassembled WGS sequence"/>
</dbReference>
<reference evidence="2 3" key="1">
    <citation type="submission" date="2016-07" db="EMBL/GenBank/DDBJ databases">
        <title>Pervasive Adenine N6-methylation of Active Genes in Fungi.</title>
        <authorList>
            <consortium name="DOE Joint Genome Institute"/>
            <person name="Mondo S.J."/>
            <person name="Dannebaum R.O."/>
            <person name="Kuo R.C."/>
            <person name="Labutti K."/>
            <person name="Haridas S."/>
            <person name="Kuo A."/>
            <person name="Salamov A."/>
            <person name="Ahrendt S.R."/>
            <person name="Lipzen A."/>
            <person name="Sullivan W."/>
            <person name="Andreopoulos W.B."/>
            <person name="Clum A."/>
            <person name="Lindquist E."/>
            <person name="Daum C."/>
            <person name="Ramamoorthy G.K."/>
            <person name="Gryganskyi A."/>
            <person name="Culley D."/>
            <person name="Magnuson J.K."/>
            <person name="James T.Y."/>
            <person name="O'Malley M.A."/>
            <person name="Stajich J.E."/>
            <person name="Spatafora J.W."/>
            <person name="Visel A."/>
            <person name="Grigoriev I.V."/>
        </authorList>
    </citation>
    <scope>NUCLEOTIDE SEQUENCE [LARGE SCALE GENOMIC DNA]</scope>
    <source>
        <strain evidence="2 3">NRRL 2496</strain>
    </source>
</reference>
<feature type="region of interest" description="Disordered" evidence="1">
    <location>
        <begin position="1"/>
        <end position="136"/>
    </location>
</feature>
<gene>
    <name evidence="2" type="ORF">BCR43DRAFT_362563</name>
</gene>
<comment type="caution">
    <text evidence="2">The sequence shown here is derived from an EMBL/GenBank/DDBJ whole genome shotgun (WGS) entry which is preliminary data.</text>
</comment>
<protein>
    <submittedName>
        <fullName evidence="2">Uncharacterized protein</fullName>
    </submittedName>
</protein>
<accession>A0A1X2H3V8</accession>
<dbReference type="OrthoDB" id="10253254at2759"/>
<name>A0A1X2H3V8_SYNRA</name>
<feature type="compositionally biased region" description="Low complexity" evidence="1">
    <location>
        <begin position="63"/>
        <end position="76"/>
    </location>
</feature>
<dbReference type="EMBL" id="MCGN01000009">
    <property type="protein sequence ID" value="ORY93031.1"/>
    <property type="molecule type" value="Genomic_DNA"/>
</dbReference>
<organism evidence="2 3">
    <name type="scientific">Syncephalastrum racemosum</name>
    <name type="common">Filamentous fungus</name>
    <dbReference type="NCBI Taxonomy" id="13706"/>
    <lineage>
        <taxon>Eukaryota</taxon>
        <taxon>Fungi</taxon>
        <taxon>Fungi incertae sedis</taxon>
        <taxon>Mucoromycota</taxon>
        <taxon>Mucoromycotina</taxon>
        <taxon>Mucoromycetes</taxon>
        <taxon>Mucorales</taxon>
        <taxon>Syncephalastraceae</taxon>
        <taxon>Syncephalastrum</taxon>
    </lineage>
</organism>
<feature type="compositionally biased region" description="Basic and acidic residues" evidence="1">
    <location>
        <begin position="51"/>
        <end position="62"/>
    </location>
</feature>
<feature type="compositionally biased region" description="Polar residues" evidence="1">
    <location>
        <begin position="17"/>
        <end position="29"/>
    </location>
</feature>
<dbReference type="STRING" id="13706.A0A1X2H3V8"/>
<feature type="compositionally biased region" description="Basic and acidic residues" evidence="1">
    <location>
        <begin position="88"/>
        <end position="108"/>
    </location>
</feature>
<evidence type="ECO:0000256" key="1">
    <source>
        <dbReference type="SAM" id="MobiDB-lite"/>
    </source>
</evidence>
<keyword evidence="3" id="KW-1185">Reference proteome</keyword>
<evidence type="ECO:0000313" key="3">
    <source>
        <dbReference type="Proteomes" id="UP000242180"/>
    </source>
</evidence>
<feature type="compositionally biased region" description="Basic and acidic residues" evidence="1">
    <location>
        <begin position="30"/>
        <end position="44"/>
    </location>
</feature>
<sequence>MEEDNSARHGRYRSRGNETPSRNYDTTQVDVDRLDRLKRRERERDHRRREPLHDDRDARERSLPTPTSEPSSTPRRGGLIKRSQWSTPRRDEMGTPGSDRMRTPRPDTGRSTGSRLDWDRGFPTPAVKSTPYDEAALEYPEEYIGDQEERQRWEEEQAQLDRDWYSMEESGTLDETHNPFAEYETTHRDVDEDLAQKQVKKLSARQAQYNRDTEMWETSRMLSSGVAQRRNVDTDFDEDDQNRVHVLVHDIKPPFLDGRVVFTKQLEAVQHIRDPTSDLAIMSRKGSRLVREKREQAERAKATKFELAGTTLGNVMGVKSKEEEGAETGGGEDNGKSDSQFASHLKASEAASDFARTRSMREQREFLPVFAVREDLLRVVRDNQGKTVGKERKILVR</sequence>
<dbReference type="InParanoid" id="A0A1X2H3V8"/>
<proteinExistence type="predicted"/>
<feature type="region of interest" description="Disordered" evidence="1">
    <location>
        <begin position="317"/>
        <end position="345"/>
    </location>
</feature>
<dbReference type="AlphaFoldDB" id="A0A1X2H3V8"/>
<evidence type="ECO:0000313" key="2">
    <source>
        <dbReference type="EMBL" id="ORY93031.1"/>
    </source>
</evidence>